<reference evidence="5" key="1">
    <citation type="submission" date="2025-08" db="UniProtKB">
        <authorList>
            <consortium name="Ensembl"/>
        </authorList>
    </citation>
    <scope>IDENTIFICATION</scope>
</reference>
<dbReference type="SUPFAM" id="SSF52540">
    <property type="entry name" value="P-loop containing nucleoside triphosphate hydrolases"/>
    <property type="match status" value="1"/>
</dbReference>
<feature type="domain" description="GB1/RHD3-type G" evidence="4">
    <location>
        <begin position="35"/>
        <end position="59"/>
    </location>
</feature>
<dbReference type="PANTHER" id="PTHR10751">
    <property type="entry name" value="GUANYLATE BINDING PROTEIN"/>
    <property type="match status" value="1"/>
</dbReference>
<organism evidence="5 6">
    <name type="scientific">Marmota marmota marmota</name>
    <name type="common">Alpine marmot</name>
    <dbReference type="NCBI Taxonomy" id="9994"/>
    <lineage>
        <taxon>Eukaryota</taxon>
        <taxon>Metazoa</taxon>
        <taxon>Chordata</taxon>
        <taxon>Craniata</taxon>
        <taxon>Vertebrata</taxon>
        <taxon>Euteleostomi</taxon>
        <taxon>Mammalia</taxon>
        <taxon>Eutheria</taxon>
        <taxon>Euarchontoglires</taxon>
        <taxon>Glires</taxon>
        <taxon>Rodentia</taxon>
        <taxon>Sciuromorpha</taxon>
        <taxon>Sciuridae</taxon>
        <taxon>Xerinae</taxon>
        <taxon>Marmotini</taxon>
        <taxon>Marmota</taxon>
    </lineage>
</organism>
<dbReference type="Proteomes" id="UP000694407">
    <property type="component" value="Unplaced"/>
</dbReference>
<dbReference type="GO" id="GO:0005525">
    <property type="term" value="F:GTP binding"/>
    <property type="evidence" value="ECO:0007669"/>
    <property type="project" value="UniProtKB-KW"/>
</dbReference>
<dbReference type="Gene3D" id="3.40.50.300">
    <property type="entry name" value="P-loop containing nucleotide triphosphate hydrolases"/>
    <property type="match status" value="1"/>
</dbReference>
<keyword evidence="6" id="KW-1185">Reference proteome</keyword>
<dbReference type="Ensembl" id="ENSMMMT00000031156.1">
    <property type="protein sequence ID" value="ENSMMMP00000027544.1"/>
    <property type="gene ID" value="ENSMMMG00000024052.1"/>
</dbReference>
<evidence type="ECO:0000256" key="1">
    <source>
        <dbReference type="ARBA" id="ARBA00022741"/>
    </source>
</evidence>
<proteinExistence type="inferred from homology"/>
<keyword evidence="2" id="KW-0342">GTP-binding</keyword>
<evidence type="ECO:0000313" key="6">
    <source>
        <dbReference type="Proteomes" id="UP000694407"/>
    </source>
</evidence>
<dbReference type="GeneTree" id="ENSGT00940000154265"/>
<sequence length="101" mass="11492">MTSGPIMLVPVCLVEKNNEQLRVNQKALKILRKISQPVVVVAIVGPYRTGKSYLMNHLAFLWDPQCNLKPRASGCGVCPTPTSQTTVWFFWTLRAWEMCKR</sequence>
<protein>
    <recommendedName>
        <fullName evidence="4">GB1/RHD3-type G domain-containing protein</fullName>
    </recommendedName>
</protein>
<dbReference type="PROSITE" id="PS51715">
    <property type="entry name" value="G_GB1_RHD3"/>
    <property type="match status" value="1"/>
</dbReference>
<dbReference type="InterPro" id="IPR027417">
    <property type="entry name" value="P-loop_NTPase"/>
</dbReference>
<dbReference type="InterPro" id="IPR030386">
    <property type="entry name" value="G_GB1_RHD3_dom"/>
</dbReference>
<dbReference type="AlphaFoldDB" id="A0A8C6ACF5"/>
<name>A0A8C6ACF5_MARMA</name>
<dbReference type="GO" id="GO:0003924">
    <property type="term" value="F:GTPase activity"/>
    <property type="evidence" value="ECO:0007669"/>
    <property type="project" value="InterPro"/>
</dbReference>
<evidence type="ECO:0000259" key="4">
    <source>
        <dbReference type="PROSITE" id="PS51715"/>
    </source>
</evidence>
<keyword evidence="1" id="KW-0547">Nucleotide-binding</keyword>
<dbReference type="InterPro" id="IPR015894">
    <property type="entry name" value="Guanylate-bd_N"/>
</dbReference>
<dbReference type="Pfam" id="PF02263">
    <property type="entry name" value="GBP"/>
    <property type="match status" value="1"/>
</dbReference>
<accession>A0A8C6ACF5</accession>
<reference evidence="5" key="2">
    <citation type="submission" date="2025-09" db="UniProtKB">
        <authorList>
            <consortium name="Ensembl"/>
        </authorList>
    </citation>
    <scope>IDENTIFICATION</scope>
</reference>
<evidence type="ECO:0000313" key="5">
    <source>
        <dbReference type="Ensembl" id="ENSMMMP00000027544.1"/>
    </source>
</evidence>
<comment type="similarity">
    <text evidence="3">Belongs to the TRAFAC class dynamin-like GTPase superfamily. GB1/RHD3 GTPase family.</text>
</comment>
<evidence type="ECO:0000256" key="3">
    <source>
        <dbReference type="PROSITE-ProRule" id="PRU01052"/>
    </source>
</evidence>
<evidence type="ECO:0000256" key="2">
    <source>
        <dbReference type="ARBA" id="ARBA00023134"/>
    </source>
</evidence>